<evidence type="ECO:0000256" key="6">
    <source>
        <dbReference type="SAM" id="Phobius"/>
    </source>
</evidence>
<dbReference type="PANTHER" id="PTHR33931:SF2">
    <property type="entry name" value="HOLIN-LIKE PROTEIN CIDA"/>
    <property type="match status" value="1"/>
</dbReference>
<dbReference type="InterPro" id="IPR005538">
    <property type="entry name" value="LrgA/CidA"/>
</dbReference>
<dbReference type="GO" id="GO:0005886">
    <property type="term" value="C:plasma membrane"/>
    <property type="evidence" value="ECO:0007669"/>
    <property type="project" value="UniProtKB-SubCell"/>
</dbReference>
<proteinExistence type="predicted"/>
<evidence type="ECO:0000256" key="1">
    <source>
        <dbReference type="ARBA" id="ARBA00004651"/>
    </source>
</evidence>
<feature type="transmembrane region" description="Helical" evidence="6">
    <location>
        <begin position="87"/>
        <end position="110"/>
    </location>
</feature>
<organism evidence="7 8">
    <name type="scientific">Tepidibacter formicigenes DSM 15518</name>
    <dbReference type="NCBI Taxonomy" id="1123349"/>
    <lineage>
        <taxon>Bacteria</taxon>
        <taxon>Bacillati</taxon>
        <taxon>Bacillota</taxon>
        <taxon>Clostridia</taxon>
        <taxon>Peptostreptococcales</taxon>
        <taxon>Peptostreptococcaceae</taxon>
        <taxon>Tepidibacter</taxon>
    </lineage>
</organism>
<dbReference type="AlphaFoldDB" id="A0A1M6LN96"/>
<feature type="transmembrane region" description="Helical" evidence="6">
    <location>
        <begin position="59"/>
        <end position="81"/>
    </location>
</feature>
<sequence length="116" mass="13122">MKIFRQLGIILIISFLGEFISSFFNLPIPGSIIGMIILFICLCTKIIKLDMINEISKFLIDHLAFFFIPVGVGLISSLNLLEGKWMLIILISLISTVLVIFTTGFTVQLLKRRCEK</sequence>
<dbReference type="Proteomes" id="UP000242497">
    <property type="component" value="Unassembled WGS sequence"/>
</dbReference>
<feature type="transmembrane region" description="Helical" evidence="6">
    <location>
        <begin position="7"/>
        <end position="24"/>
    </location>
</feature>
<accession>A0A1M6LN96</accession>
<keyword evidence="2" id="KW-1003">Cell membrane</keyword>
<keyword evidence="4 6" id="KW-1133">Transmembrane helix</keyword>
<name>A0A1M6LN96_9FIRM</name>
<keyword evidence="8" id="KW-1185">Reference proteome</keyword>
<evidence type="ECO:0000313" key="8">
    <source>
        <dbReference type="Proteomes" id="UP000242497"/>
    </source>
</evidence>
<keyword evidence="3 6" id="KW-0812">Transmembrane</keyword>
<dbReference type="PANTHER" id="PTHR33931">
    <property type="entry name" value="HOLIN-LIKE PROTEIN CIDA-RELATED"/>
    <property type="match status" value="1"/>
</dbReference>
<dbReference type="RefSeq" id="WP_072887310.1">
    <property type="nucleotide sequence ID" value="NZ_FRAE01000011.1"/>
</dbReference>
<evidence type="ECO:0000256" key="4">
    <source>
        <dbReference type="ARBA" id="ARBA00022989"/>
    </source>
</evidence>
<reference evidence="8" key="1">
    <citation type="submission" date="2016-11" db="EMBL/GenBank/DDBJ databases">
        <authorList>
            <person name="Varghese N."/>
            <person name="Submissions S."/>
        </authorList>
    </citation>
    <scope>NUCLEOTIDE SEQUENCE [LARGE SCALE GENOMIC DNA]</scope>
    <source>
        <strain evidence="8">DSM 15518</strain>
    </source>
</reference>
<keyword evidence="5 6" id="KW-0472">Membrane</keyword>
<dbReference type="EMBL" id="FRAE01000011">
    <property type="protein sequence ID" value="SHJ72635.1"/>
    <property type="molecule type" value="Genomic_DNA"/>
</dbReference>
<evidence type="ECO:0000256" key="5">
    <source>
        <dbReference type="ARBA" id="ARBA00023136"/>
    </source>
</evidence>
<dbReference type="STRING" id="1123349.SAMN02744037_00701"/>
<protein>
    <submittedName>
        <fullName evidence="7">Holin-like protein</fullName>
    </submittedName>
</protein>
<gene>
    <name evidence="7" type="ORF">SAMN02744037_00701</name>
</gene>
<evidence type="ECO:0000256" key="2">
    <source>
        <dbReference type="ARBA" id="ARBA00022475"/>
    </source>
</evidence>
<dbReference type="Pfam" id="PF03788">
    <property type="entry name" value="LrgA"/>
    <property type="match status" value="1"/>
</dbReference>
<dbReference type="OrthoDB" id="3176438at2"/>
<evidence type="ECO:0000313" key="7">
    <source>
        <dbReference type="EMBL" id="SHJ72635.1"/>
    </source>
</evidence>
<feature type="transmembrane region" description="Helical" evidence="6">
    <location>
        <begin position="30"/>
        <end position="47"/>
    </location>
</feature>
<evidence type="ECO:0000256" key="3">
    <source>
        <dbReference type="ARBA" id="ARBA00022692"/>
    </source>
</evidence>
<comment type="subcellular location">
    <subcellularLocation>
        <location evidence="1">Cell membrane</location>
        <topology evidence="1">Multi-pass membrane protein</topology>
    </subcellularLocation>
</comment>